<keyword evidence="3 5" id="KW-0378">Hydrolase</keyword>
<dbReference type="EC" id="3.5.1.25" evidence="7"/>
<dbReference type="PANTHER" id="PTHR11113">
    <property type="entry name" value="N-ACETYLGLUCOSAMINE-6-PHOSPHATE DEACETYLASE"/>
    <property type="match status" value="1"/>
</dbReference>
<dbReference type="SUPFAM" id="SSF51338">
    <property type="entry name" value="Composite domain of metallo-dependent hydrolases"/>
    <property type="match status" value="1"/>
</dbReference>
<organism evidence="7 8">
    <name type="scientific">Nesterenkonia aerolata</name>
    <dbReference type="NCBI Taxonomy" id="3074079"/>
    <lineage>
        <taxon>Bacteria</taxon>
        <taxon>Bacillati</taxon>
        <taxon>Actinomycetota</taxon>
        <taxon>Actinomycetes</taxon>
        <taxon>Micrococcales</taxon>
        <taxon>Micrococcaceae</taxon>
        <taxon>Nesterenkonia</taxon>
    </lineage>
</organism>
<keyword evidence="4 5" id="KW-0119">Carbohydrate metabolism</keyword>
<gene>
    <name evidence="7" type="ORF">RIL96_10215</name>
</gene>
<dbReference type="Pfam" id="PF01979">
    <property type="entry name" value="Amidohydro_1"/>
    <property type="match status" value="1"/>
</dbReference>
<dbReference type="InterPro" id="IPR003764">
    <property type="entry name" value="GlcNAc_6-P_deAcase"/>
</dbReference>
<evidence type="ECO:0000259" key="6">
    <source>
        <dbReference type="Pfam" id="PF01979"/>
    </source>
</evidence>
<proteinExistence type="inferred from homology"/>
<dbReference type="SUPFAM" id="SSF51556">
    <property type="entry name" value="Metallo-dependent hydrolases"/>
    <property type="match status" value="1"/>
</dbReference>
<dbReference type="EMBL" id="JAVKGR010000013">
    <property type="protein sequence ID" value="MDR8019936.1"/>
    <property type="molecule type" value="Genomic_DNA"/>
</dbReference>
<dbReference type="InterPro" id="IPR032466">
    <property type="entry name" value="Metal_Hydrolase"/>
</dbReference>
<sequence>MLASELMLFPDGPLRPGWVRIEGGVLTEVAESAPPAEADAVEGILAPGFVDVHCHGGAGAAFDDGPEAAETARQVHLAHGTTTMLASLVSDDPDRLLNTVQALVPLVHDGRFAGVHLEGPWLSPQRAGAHDPDLLSAPGARELEMLLATGVVEMVTLAPELPGGIEAIRRIADAGAVPAVGHTDATYEQTREALAAGARAATHLFNGMRGLQHREPGPAAAMMEDGEALLELIADGVHVHPAMLSWVHRSAPGRCLLITDAMSATGGCDGDYRLGRLDVRVEGGVPRLVDTGSIAGSTLTMDRAVRVAVTEAGFSREDALRAASAVPAALLRRQDVGQLTRGARADLIVLDHQLQVNRVLRAGTEVS</sequence>
<keyword evidence="2" id="KW-0479">Metal-binding</keyword>
<protein>
    <submittedName>
        <fullName evidence="7">N-acetylglucosamine-6-phosphate deacetylase</fullName>
        <ecNumber evidence="7">3.5.1.25</ecNumber>
    </submittedName>
</protein>
<dbReference type="Proteomes" id="UP001251870">
    <property type="component" value="Unassembled WGS sequence"/>
</dbReference>
<evidence type="ECO:0000256" key="1">
    <source>
        <dbReference type="ARBA" id="ARBA00010716"/>
    </source>
</evidence>
<dbReference type="RefSeq" id="WP_310548923.1">
    <property type="nucleotide sequence ID" value="NZ_JAVKGR010000013.1"/>
</dbReference>
<dbReference type="GO" id="GO:0008448">
    <property type="term" value="F:N-acetylglucosamine-6-phosphate deacetylase activity"/>
    <property type="evidence" value="ECO:0007669"/>
    <property type="project" value="UniProtKB-EC"/>
</dbReference>
<dbReference type="InterPro" id="IPR006680">
    <property type="entry name" value="Amidohydro-rel"/>
</dbReference>
<evidence type="ECO:0000256" key="2">
    <source>
        <dbReference type="ARBA" id="ARBA00022723"/>
    </source>
</evidence>
<dbReference type="Gene3D" id="2.30.40.10">
    <property type="entry name" value="Urease, subunit C, domain 1"/>
    <property type="match status" value="1"/>
</dbReference>
<dbReference type="CDD" id="cd00854">
    <property type="entry name" value="NagA"/>
    <property type="match status" value="1"/>
</dbReference>
<evidence type="ECO:0000256" key="5">
    <source>
        <dbReference type="PIRNR" id="PIRNR038994"/>
    </source>
</evidence>
<name>A0ABU2DTV0_9MICC</name>
<dbReference type="PIRSF" id="PIRSF038994">
    <property type="entry name" value="NagA"/>
    <property type="match status" value="1"/>
</dbReference>
<evidence type="ECO:0000256" key="4">
    <source>
        <dbReference type="ARBA" id="ARBA00023277"/>
    </source>
</evidence>
<keyword evidence="8" id="KW-1185">Reference proteome</keyword>
<dbReference type="PANTHER" id="PTHR11113:SF14">
    <property type="entry name" value="N-ACETYLGLUCOSAMINE-6-PHOSPHATE DEACETYLASE"/>
    <property type="match status" value="1"/>
</dbReference>
<comment type="similarity">
    <text evidence="1 5">Belongs to the metallo-dependent hydrolases superfamily. NagA family.</text>
</comment>
<accession>A0ABU2DTV0</accession>
<dbReference type="InterPro" id="IPR011059">
    <property type="entry name" value="Metal-dep_hydrolase_composite"/>
</dbReference>
<feature type="domain" description="Amidohydrolase-related" evidence="6">
    <location>
        <begin position="44"/>
        <end position="359"/>
    </location>
</feature>
<evidence type="ECO:0000256" key="3">
    <source>
        <dbReference type="ARBA" id="ARBA00022801"/>
    </source>
</evidence>
<evidence type="ECO:0000313" key="7">
    <source>
        <dbReference type="EMBL" id="MDR8019936.1"/>
    </source>
</evidence>
<comment type="caution">
    <text evidence="7">The sequence shown here is derived from an EMBL/GenBank/DDBJ whole genome shotgun (WGS) entry which is preliminary data.</text>
</comment>
<evidence type="ECO:0000313" key="8">
    <source>
        <dbReference type="Proteomes" id="UP001251870"/>
    </source>
</evidence>
<dbReference type="Gene3D" id="3.20.20.140">
    <property type="entry name" value="Metal-dependent hydrolases"/>
    <property type="match status" value="1"/>
</dbReference>
<reference evidence="7 8" key="1">
    <citation type="submission" date="2023-09" db="EMBL/GenBank/DDBJ databases">
        <title>Description of three actinobacteria isolated from air of manufacturing shop in a pharmaceutical factory.</title>
        <authorList>
            <person name="Zhang D.-F."/>
        </authorList>
    </citation>
    <scope>NUCLEOTIDE SEQUENCE [LARGE SCALE GENOMIC DNA]</scope>
    <source>
        <strain evidence="7 8">LY-0111</strain>
    </source>
</reference>